<dbReference type="InterPro" id="IPR009937">
    <property type="entry name" value="Phage_holin_3_6"/>
</dbReference>
<dbReference type="OrthoDB" id="961110at2"/>
<protein>
    <submittedName>
        <fullName evidence="2">Putative Holin-X, holin superfamily III</fullName>
    </submittedName>
</protein>
<organism evidence="2 3">
    <name type="scientific">Pseudarcicella hirudinis</name>
    <dbReference type="NCBI Taxonomy" id="1079859"/>
    <lineage>
        <taxon>Bacteria</taxon>
        <taxon>Pseudomonadati</taxon>
        <taxon>Bacteroidota</taxon>
        <taxon>Cytophagia</taxon>
        <taxon>Cytophagales</taxon>
        <taxon>Flectobacillaceae</taxon>
        <taxon>Pseudarcicella</taxon>
    </lineage>
</organism>
<dbReference type="RefSeq" id="WP_092018955.1">
    <property type="nucleotide sequence ID" value="NZ_FOXH01000014.1"/>
</dbReference>
<dbReference type="Pfam" id="PF07332">
    <property type="entry name" value="Phage_holin_3_6"/>
    <property type="match status" value="1"/>
</dbReference>
<evidence type="ECO:0000256" key="1">
    <source>
        <dbReference type="SAM" id="Phobius"/>
    </source>
</evidence>
<accession>A0A1I5XDN8</accession>
<dbReference type="Proteomes" id="UP000199306">
    <property type="component" value="Unassembled WGS sequence"/>
</dbReference>
<keyword evidence="1" id="KW-0812">Transmembrane</keyword>
<reference evidence="2 3" key="1">
    <citation type="submission" date="2016-10" db="EMBL/GenBank/DDBJ databases">
        <authorList>
            <person name="de Groot N.N."/>
        </authorList>
    </citation>
    <scope>NUCLEOTIDE SEQUENCE [LARGE SCALE GENOMIC DNA]</scope>
    <source>
        <strain evidence="3">E92,LMG 26720,CCM 7988</strain>
    </source>
</reference>
<proteinExistence type="predicted"/>
<keyword evidence="3" id="KW-1185">Reference proteome</keyword>
<feature type="transmembrane region" description="Helical" evidence="1">
    <location>
        <begin position="43"/>
        <end position="69"/>
    </location>
</feature>
<gene>
    <name evidence="2" type="ORF">SAMN04515674_11484</name>
</gene>
<keyword evidence="1" id="KW-1133">Transmembrane helix</keyword>
<dbReference type="AlphaFoldDB" id="A0A1I5XDN8"/>
<name>A0A1I5XDN8_9BACT</name>
<sequence>MELEPIKSKTEDLIDHISDYTEARWNLAVLDTAEKTSEVVSSLATITILGLSIGLGLIFLSTGIAWWIGQQLHNISLGFFIVAAFYAFLSIILYLIKDTFIKIPVVNSIIRKFYHES</sequence>
<keyword evidence="1" id="KW-0472">Membrane</keyword>
<evidence type="ECO:0000313" key="2">
    <source>
        <dbReference type="EMBL" id="SFQ30070.1"/>
    </source>
</evidence>
<feature type="transmembrane region" description="Helical" evidence="1">
    <location>
        <begin position="75"/>
        <end position="96"/>
    </location>
</feature>
<dbReference type="EMBL" id="FOXH01000014">
    <property type="protein sequence ID" value="SFQ30070.1"/>
    <property type="molecule type" value="Genomic_DNA"/>
</dbReference>
<dbReference type="STRING" id="1079859.SAMN04515674_11484"/>
<evidence type="ECO:0000313" key="3">
    <source>
        <dbReference type="Proteomes" id="UP000199306"/>
    </source>
</evidence>